<dbReference type="RefSeq" id="WP_203738219.1">
    <property type="nucleotide sequence ID" value="NZ_BAAAUC010000021.1"/>
</dbReference>
<evidence type="ECO:0000256" key="1">
    <source>
        <dbReference type="SAM" id="Phobius"/>
    </source>
</evidence>
<keyword evidence="1" id="KW-0472">Membrane</keyword>
<gene>
    <name evidence="2" type="ORF">Acy02nite_06280</name>
</gene>
<reference evidence="2" key="1">
    <citation type="submission" date="2021-01" db="EMBL/GenBank/DDBJ databases">
        <title>Whole genome shotgun sequence of Actinoplanes cyaneus NBRC 14990.</title>
        <authorList>
            <person name="Komaki H."/>
            <person name="Tamura T."/>
        </authorList>
    </citation>
    <scope>NUCLEOTIDE SEQUENCE</scope>
    <source>
        <strain evidence="2">NBRC 14990</strain>
    </source>
</reference>
<keyword evidence="3" id="KW-1185">Reference proteome</keyword>
<feature type="transmembrane region" description="Helical" evidence="1">
    <location>
        <begin position="65"/>
        <end position="89"/>
    </location>
</feature>
<dbReference type="InterPro" id="IPR045629">
    <property type="entry name" value="DUF6232"/>
</dbReference>
<dbReference type="AlphaFoldDB" id="A0A919IE56"/>
<dbReference type="Proteomes" id="UP000619479">
    <property type="component" value="Unassembled WGS sequence"/>
</dbReference>
<dbReference type="Pfam" id="PF19744">
    <property type="entry name" value="DUF6232"/>
    <property type="match status" value="1"/>
</dbReference>
<keyword evidence="1" id="KW-1133">Transmembrane helix</keyword>
<protein>
    <submittedName>
        <fullName evidence="2">Uncharacterized protein</fullName>
    </submittedName>
</protein>
<sequence>MPVYYRASDAVVDHLSIDVKVSTVRRFPHHDLSGLHIVVPGGGVEGGVRLLGVSSLVAVPMTIPVIGHVSGLLAASVVVGEVFVAVACFRARPRQVWQLRACYQGRVVRVYSSSDRQVFAAFCRAVSRARESGVEHRFR</sequence>
<comment type="caution">
    <text evidence="2">The sequence shown here is derived from an EMBL/GenBank/DDBJ whole genome shotgun (WGS) entry which is preliminary data.</text>
</comment>
<evidence type="ECO:0000313" key="2">
    <source>
        <dbReference type="EMBL" id="GID62747.1"/>
    </source>
</evidence>
<proteinExistence type="predicted"/>
<evidence type="ECO:0000313" key="3">
    <source>
        <dbReference type="Proteomes" id="UP000619479"/>
    </source>
</evidence>
<organism evidence="2 3">
    <name type="scientific">Actinoplanes cyaneus</name>
    <dbReference type="NCBI Taxonomy" id="52696"/>
    <lineage>
        <taxon>Bacteria</taxon>
        <taxon>Bacillati</taxon>
        <taxon>Actinomycetota</taxon>
        <taxon>Actinomycetes</taxon>
        <taxon>Micromonosporales</taxon>
        <taxon>Micromonosporaceae</taxon>
        <taxon>Actinoplanes</taxon>
    </lineage>
</organism>
<keyword evidence="1" id="KW-0812">Transmembrane</keyword>
<name>A0A919IE56_9ACTN</name>
<accession>A0A919IE56</accession>
<dbReference type="EMBL" id="BOMH01000004">
    <property type="protein sequence ID" value="GID62747.1"/>
    <property type="molecule type" value="Genomic_DNA"/>
</dbReference>